<dbReference type="AlphaFoldDB" id="A0A2Z6UM26"/>
<dbReference type="Proteomes" id="UP000248272">
    <property type="component" value="Unassembled WGS sequence"/>
</dbReference>
<sequence length="108" mass="11545">MWVVSPSGSAPVRQVEFASSSGLPDITVPAGFGSQGLPFTLSFTGRPYDESRLLGLAYSFEQATRFRRPSPLLPALTGETITIPEPSVVFGLGTLAIVSFTLRKTRKG</sequence>
<proteinExistence type="predicted"/>
<evidence type="ECO:0000313" key="2">
    <source>
        <dbReference type="Proteomes" id="UP000248272"/>
    </source>
</evidence>
<dbReference type="GO" id="GO:0004040">
    <property type="term" value="F:amidase activity"/>
    <property type="evidence" value="ECO:0007669"/>
    <property type="project" value="UniProtKB-EC"/>
</dbReference>
<name>A0A2Z6UM26_MICAE</name>
<dbReference type="SUPFAM" id="SSF75304">
    <property type="entry name" value="Amidase signature (AS) enzymes"/>
    <property type="match status" value="1"/>
</dbReference>
<dbReference type="InterPro" id="IPR013424">
    <property type="entry name" value="Ice-binding_C"/>
</dbReference>
<comment type="caution">
    <text evidence="1">The sequence shown here is derived from an EMBL/GenBank/DDBJ whole genome shotgun (WGS) entry which is preliminary data.</text>
</comment>
<dbReference type="RefSeq" id="WP_110577788.1">
    <property type="nucleotide sequence ID" value="NZ_BDSG01000004.1"/>
</dbReference>
<reference evidence="1 2" key="1">
    <citation type="journal article" date="2018" name="Front. Microbiol.">
        <title>Adaptation of the Freshwater Bloom-Forming Cyanobacterium Microcystis aeruginosa to Brackish Water Is Driven by Recent Horizontal Transfer of Sucrose Genes.</title>
        <authorList>
            <person name="Tanabe Y."/>
            <person name="Hodoki Y."/>
            <person name="Sano T."/>
            <person name="Tada K."/>
            <person name="Watanabe M.M."/>
        </authorList>
    </citation>
    <scope>NUCLEOTIDE SEQUENCE [LARGE SCALE GENOMIC DNA]</scope>
    <source>
        <strain evidence="1 2">Sj</strain>
    </source>
</reference>
<dbReference type="PANTHER" id="PTHR42678">
    <property type="entry name" value="AMIDASE"/>
    <property type="match status" value="1"/>
</dbReference>
<gene>
    <name evidence="1" type="primary">amiB2_1</name>
    <name evidence="1" type="ORF">MSj_00308</name>
</gene>
<dbReference type="EC" id="3.5.1.4" evidence="1"/>
<accession>A0A2Z6UM26</accession>
<dbReference type="NCBIfam" id="TIGR02595">
    <property type="entry name" value="PEP_CTERM"/>
    <property type="match status" value="1"/>
</dbReference>
<organism evidence="1 2">
    <name type="scientific">Microcystis aeruginosa Sj</name>
    <dbReference type="NCBI Taxonomy" id="1979544"/>
    <lineage>
        <taxon>Bacteria</taxon>
        <taxon>Bacillati</taxon>
        <taxon>Cyanobacteriota</taxon>
        <taxon>Cyanophyceae</taxon>
        <taxon>Oscillatoriophycideae</taxon>
        <taxon>Chroococcales</taxon>
        <taxon>Microcystaceae</taxon>
        <taxon>Microcystis</taxon>
    </lineage>
</organism>
<dbReference type="PANTHER" id="PTHR42678:SF34">
    <property type="entry name" value="OS04G0183300 PROTEIN"/>
    <property type="match status" value="1"/>
</dbReference>
<dbReference type="EMBL" id="BDSG01000004">
    <property type="protein sequence ID" value="GBL08833.1"/>
    <property type="molecule type" value="Genomic_DNA"/>
</dbReference>
<keyword evidence="1" id="KW-0378">Hydrolase</keyword>
<dbReference type="Gene3D" id="3.90.1300.10">
    <property type="entry name" value="Amidase signature (AS) domain"/>
    <property type="match status" value="1"/>
</dbReference>
<evidence type="ECO:0000313" key="1">
    <source>
        <dbReference type="EMBL" id="GBL08833.1"/>
    </source>
</evidence>
<protein>
    <submittedName>
        <fullName evidence="1">Putative amidase AmiB2</fullName>
        <ecNumber evidence="1">3.5.1.4</ecNumber>
    </submittedName>
</protein>
<dbReference type="InterPro" id="IPR036928">
    <property type="entry name" value="AS_sf"/>
</dbReference>